<keyword evidence="1" id="KW-0472">Membrane</keyword>
<reference evidence="2 3" key="1">
    <citation type="submission" date="2020-03" db="EMBL/GenBank/DDBJ databases">
        <title>Bacterial isolates of synthetic phycosphere.</title>
        <authorList>
            <person name="Fu H."/>
            <person name="Moran M.A."/>
        </authorList>
    </citation>
    <scope>NUCLEOTIDE SEQUENCE [LARGE SCALE GENOMIC DNA]</scope>
    <source>
        <strain evidence="2 3">HF1</strain>
    </source>
</reference>
<feature type="transmembrane region" description="Helical" evidence="1">
    <location>
        <begin position="37"/>
        <end position="58"/>
    </location>
</feature>
<sequence>MNSVSQRFFAFGALCALIGMAWGIVMSATGDHSLSPAHGHLNLIGFVASSVFGAYYALSPSAAASKLSNVHFWLAVLSVIVIVPGIVMALTEQGETLAKVGSILTILSMLLFFVTVLRNRVGG</sequence>
<feature type="transmembrane region" description="Helical" evidence="1">
    <location>
        <begin position="70"/>
        <end position="90"/>
    </location>
</feature>
<evidence type="ECO:0000256" key="1">
    <source>
        <dbReference type="SAM" id="Phobius"/>
    </source>
</evidence>
<dbReference type="Proteomes" id="UP000709466">
    <property type="component" value="Unassembled WGS sequence"/>
</dbReference>
<keyword evidence="1" id="KW-1133">Transmembrane helix</keyword>
<gene>
    <name evidence="2" type="ORF">HCZ30_13590</name>
</gene>
<accession>A0ABX0W050</accession>
<dbReference type="SUPFAM" id="SSF81442">
    <property type="entry name" value="Cytochrome c oxidase subunit I-like"/>
    <property type="match status" value="1"/>
</dbReference>
<evidence type="ECO:0000313" key="3">
    <source>
        <dbReference type="Proteomes" id="UP000709466"/>
    </source>
</evidence>
<organism evidence="2 3">
    <name type="scientific">Marivivens donghaensis</name>
    <dbReference type="NCBI Taxonomy" id="1699413"/>
    <lineage>
        <taxon>Bacteria</taxon>
        <taxon>Pseudomonadati</taxon>
        <taxon>Pseudomonadota</taxon>
        <taxon>Alphaproteobacteria</taxon>
        <taxon>Rhodobacterales</taxon>
        <taxon>Paracoccaceae</taxon>
        <taxon>Marivivens group</taxon>
        <taxon>Marivivens</taxon>
    </lineage>
</organism>
<keyword evidence="3" id="KW-1185">Reference proteome</keyword>
<comment type="caution">
    <text evidence="2">The sequence shown here is derived from an EMBL/GenBank/DDBJ whole genome shotgun (WGS) entry which is preliminary data.</text>
</comment>
<protein>
    <submittedName>
        <fullName evidence="2">Uncharacterized protein</fullName>
    </submittedName>
</protein>
<evidence type="ECO:0000313" key="2">
    <source>
        <dbReference type="EMBL" id="NIY73459.1"/>
    </source>
</evidence>
<name>A0ABX0W050_9RHOB</name>
<keyword evidence="1" id="KW-0812">Transmembrane</keyword>
<dbReference type="InterPro" id="IPR036927">
    <property type="entry name" value="Cyt_c_oxase-like_su1_sf"/>
</dbReference>
<dbReference type="RefSeq" id="WP_167638841.1">
    <property type="nucleotide sequence ID" value="NZ_JAATOP010000010.1"/>
</dbReference>
<feature type="transmembrane region" description="Helical" evidence="1">
    <location>
        <begin position="96"/>
        <end position="117"/>
    </location>
</feature>
<dbReference type="Gene3D" id="1.20.210.10">
    <property type="entry name" value="Cytochrome c oxidase-like, subunit I domain"/>
    <property type="match status" value="1"/>
</dbReference>
<proteinExistence type="predicted"/>
<dbReference type="EMBL" id="JAATOP010000010">
    <property type="protein sequence ID" value="NIY73459.1"/>
    <property type="molecule type" value="Genomic_DNA"/>
</dbReference>